<feature type="domain" description="Nudix hydrolase" evidence="3">
    <location>
        <begin position="44"/>
        <end position="181"/>
    </location>
</feature>
<evidence type="ECO:0000259" key="3">
    <source>
        <dbReference type="PROSITE" id="PS51462"/>
    </source>
</evidence>
<dbReference type="GO" id="GO:0016787">
    <property type="term" value="F:hydrolase activity"/>
    <property type="evidence" value="ECO:0007669"/>
    <property type="project" value="UniProtKB-KW"/>
</dbReference>
<accession>A0A653A5A8</accession>
<protein>
    <submittedName>
        <fullName evidence="4">NUDIX hydrolase</fullName>
    </submittedName>
</protein>
<dbReference type="SUPFAM" id="SSF55811">
    <property type="entry name" value="Nudix"/>
    <property type="match status" value="1"/>
</dbReference>
<organism evidence="4">
    <name type="scientific">Uncultured Desulfatiglans sp</name>
    <dbReference type="NCBI Taxonomy" id="1748965"/>
    <lineage>
        <taxon>Bacteria</taxon>
        <taxon>Pseudomonadati</taxon>
        <taxon>Thermodesulfobacteriota</taxon>
        <taxon>Desulfobacteria</taxon>
        <taxon>Desulfatiglandales</taxon>
        <taxon>Desulfatiglandaceae</taxon>
        <taxon>Desulfatiglans</taxon>
        <taxon>environmental samples</taxon>
    </lineage>
</organism>
<evidence type="ECO:0000256" key="1">
    <source>
        <dbReference type="ARBA" id="ARBA00001946"/>
    </source>
</evidence>
<dbReference type="EMBL" id="UPXX01000018">
    <property type="protein sequence ID" value="VBB43128.1"/>
    <property type="molecule type" value="Genomic_DNA"/>
</dbReference>
<sequence>MKRCHADLGLKFGPGENTLLGYFNGSPEMSYAGEMRKLVGPRRIFVPGVRAVIVNAAGEILLQRRNDNDLWGLPGGSVELDESPLTALRREVAEETSLEVVSAEPMGLYCGPRQKFTYPNGDEVQCFALAFIVRNWRGTPRADGIEGSTLRFFSLFDQPKDIVPVHLATIEDYRRYNGSFLLSH</sequence>
<dbReference type="CDD" id="cd04677">
    <property type="entry name" value="NUDIX_Hydrolase"/>
    <property type="match status" value="1"/>
</dbReference>
<reference evidence="4" key="1">
    <citation type="submission" date="2018-07" db="EMBL/GenBank/DDBJ databases">
        <authorList>
            <consortium name="Genoscope - CEA"/>
            <person name="William W."/>
        </authorList>
    </citation>
    <scope>NUCLEOTIDE SEQUENCE</scope>
    <source>
        <strain evidence="4">IK1</strain>
    </source>
</reference>
<comment type="cofactor">
    <cofactor evidence="1">
        <name>Mg(2+)</name>
        <dbReference type="ChEBI" id="CHEBI:18420"/>
    </cofactor>
</comment>
<dbReference type="InterPro" id="IPR000086">
    <property type="entry name" value="NUDIX_hydrolase_dom"/>
</dbReference>
<proteinExistence type="predicted"/>
<keyword evidence="2 4" id="KW-0378">Hydrolase</keyword>
<dbReference type="Gene3D" id="3.90.79.10">
    <property type="entry name" value="Nucleoside Triphosphate Pyrophosphohydrolase"/>
    <property type="match status" value="1"/>
</dbReference>
<gene>
    <name evidence="4" type="ORF">TRIP_B250223</name>
</gene>
<dbReference type="InterPro" id="IPR015797">
    <property type="entry name" value="NUDIX_hydrolase-like_dom_sf"/>
</dbReference>
<dbReference type="PANTHER" id="PTHR43046">
    <property type="entry name" value="GDP-MANNOSE MANNOSYL HYDROLASE"/>
    <property type="match status" value="1"/>
</dbReference>
<dbReference type="AlphaFoldDB" id="A0A653A5A8"/>
<dbReference type="Pfam" id="PF00293">
    <property type="entry name" value="NUDIX"/>
    <property type="match status" value="1"/>
</dbReference>
<evidence type="ECO:0000256" key="2">
    <source>
        <dbReference type="ARBA" id="ARBA00022801"/>
    </source>
</evidence>
<name>A0A653A5A8_UNCDX</name>
<dbReference type="PANTHER" id="PTHR43046:SF2">
    <property type="entry name" value="8-OXO-DGTP DIPHOSPHATASE-RELATED"/>
    <property type="match status" value="1"/>
</dbReference>
<dbReference type="PROSITE" id="PS51462">
    <property type="entry name" value="NUDIX"/>
    <property type="match status" value="1"/>
</dbReference>
<evidence type="ECO:0000313" key="4">
    <source>
        <dbReference type="EMBL" id="VBB43128.1"/>
    </source>
</evidence>